<evidence type="ECO:0000259" key="1">
    <source>
        <dbReference type="PROSITE" id="PS51186"/>
    </source>
</evidence>
<dbReference type="SUPFAM" id="SSF55729">
    <property type="entry name" value="Acyl-CoA N-acyltransferases (Nat)"/>
    <property type="match status" value="1"/>
</dbReference>
<proteinExistence type="predicted"/>
<organism evidence="2 3">
    <name type="scientific">Kaustia mangrovi</name>
    <dbReference type="NCBI Taxonomy" id="2593653"/>
    <lineage>
        <taxon>Bacteria</taxon>
        <taxon>Pseudomonadati</taxon>
        <taxon>Pseudomonadota</taxon>
        <taxon>Alphaproteobacteria</taxon>
        <taxon>Hyphomicrobiales</taxon>
        <taxon>Parvibaculaceae</taxon>
        <taxon>Kaustia</taxon>
    </lineage>
</organism>
<dbReference type="Pfam" id="PF00583">
    <property type="entry name" value="Acetyltransf_1"/>
    <property type="match status" value="1"/>
</dbReference>
<dbReference type="InterPro" id="IPR016181">
    <property type="entry name" value="Acyl_CoA_acyltransferase"/>
</dbReference>
<reference evidence="2 3" key="1">
    <citation type="submission" date="2020-06" db="EMBL/GenBank/DDBJ databases">
        <title>Genome sequence of 2 isolates from Red Sea Mangroves.</title>
        <authorList>
            <person name="Sefrji F."/>
            <person name="Michoud G."/>
            <person name="Merlino G."/>
            <person name="Daffonchio D."/>
        </authorList>
    </citation>
    <scope>NUCLEOTIDE SEQUENCE [LARGE SCALE GENOMIC DNA]</scope>
    <source>
        <strain evidence="2 3">R1DC25</strain>
    </source>
</reference>
<dbReference type="Gene3D" id="3.40.630.30">
    <property type="match status" value="1"/>
</dbReference>
<dbReference type="PROSITE" id="PS51186">
    <property type="entry name" value="GNAT"/>
    <property type="match status" value="1"/>
</dbReference>
<dbReference type="KEGG" id="kmn:HW532_07735"/>
<dbReference type="Proteomes" id="UP000593594">
    <property type="component" value="Chromosome"/>
</dbReference>
<feature type="domain" description="N-acetyltransferase" evidence="1">
    <location>
        <begin position="1"/>
        <end position="151"/>
    </location>
</feature>
<accession>A0A7S8C8A3</accession>
<dbReference type="InterPro" id="IPR000182">
    <property type="entry name" value="GNAT_dom"/>
</dbReference>
<dbReference type="EMBL" id="CP058214">
    <property type="protein sequence ID" value="QPC45234.1"/>
    <property type="molecule type" value="Genomic_DNA"/>
</dbReference>
<dbReference type="GO" id="GO:0016747">
    <property type="term" value="F:acyltransferase activity, transferring groups other than amino-acyl groups"/>
    <property type="evidence" value="ECO:0007669"/>
    <property type="project" value="InterPro"/>
</dbReference>
<evidence type="ECO:0000313" key="2">
    <source>
        <dbReference type="EMBL" id="QPC45234.1"/>
    </source>
</evidence>
<gene>
    <name evidence="2" type="ORF">HW532_07735</name>
</gene>
<dbReference type="AlphaFoldDB" id="A0A7S8C8A3"/>
<keyword evidence="2" id="KW-0808">Transferase</keyword>
<name>A0A7S8C8A3_9HYPH</name>
<evidence type="ECO:0000313" key="3">
    <source>
        <dbReference type="Proteomes" id="UP000593594"/>
    </source>
</evidence>
<protein>
    <submittedName>
        <fullName evidence="2">GNAT family N-acetyltransferase</fullName>
    </submittedName>
</protein>
<keyword evidence="3" id="KW-1185">Reference proteome</keyword>
<sequence length="164" mass="18657">MFREHLKRLDPESRRMRFGGAVSDIFIDDYADTACRLNSVIHGCFVDGVLRAAAELRPVLESWPLQAEAAFSVETPFQDSGLGTELMHRTIVAARNRGINTIYMICLRENGRMRHIAQKHKADLRFEDDEIAGTVDAPYPTYFTLMEEFMGDAQGFVTAVLNWR</sequence>